<feature type="transmembrane region" description="Helical" evidence="7">
    <location>
        <begin position="44"/>
        <end position="67"/>
    </location>
</feature>
<feature type="compositionally biased region" description="Acidic residues" evidence="8">
    <location>
        <begin position="397"/>
        <end position="411"/>
    </location>
</feature>
<evidence type="ECO:0000256" key="8">
    <source>
        <dbReference type="SAM" id="MobiDB-lite"/>
    </source>
</evidence>
<evidence type="ECO:0000256" key="1">
    <source>
        <dbReference type="ARBA" id="ARBA00004651"/>
    </source>
</evidence>
<comment type="similarity">
    <text evidence="7">Belongs to the binding-protein-dependent transport system permease family.</text>
</comment>
<evidence type="ECO:0000256" key="7">
    <source>
        <dbReference type="RuleBase" id="RU363032"/>
    </source>
</evidence>
<keyword evidence="6 7" id="KW-0472">Membrane</keyword>
<proteinExistence type="inferred from homology"/>
<evidence type="ECO:0000256" key="3">
    <source>
        <dbReference type="ARBA" id="ARBA00022475"/>
    </source>
</evidence>
<dbReference type="PROSITE" id="PS50928">
    <property type="entry name" value="ABC_TM1"/>
    <property type="match status" value="1"/>
</dbReference>
<feature type="compositionally biased region" description="Low complexity" evidence="8">
    <location>
        <begin position="347"/>
        <end position="371"/>
    </location>
</feature>
<dbReference type="Pfam" id="PF00528">
    <property type="entry name" value="BPD_transp_1"/>
    <property type="match status" value="1"/>
</dbReference>
<dbReference type="PANTHER" id="PTHR43386:SF1">
    <property type="entry name" value="D,D-DIPEPTIDE TRANSPORT SYSTEM PERMEASE PROTEIN DDPC-RELATED"/>
    <property type="match status" value="1"/>
</dbReference>
<protein>
    <submittedName>
        <fullName evidence="10">ABC transporter permease subunit</fullName>
    </submittedName>
</protein>
<accession>A0ABT5ZGT1</accession>
<dbReference type="InterPro" id="IPR050366">
    <property type="entry name" value="BP-dependent_transpt_permease"/>
</dbReference>
<evidence type="ECO:0000259" key="9">
    <source>
        <dbReference type="PROSITE" id="PS50928"/>
    </source>
</evidence>
<gene>
    <name evidence="10" type="ORF">P3G67_07205</name>
</gene>
<organism evidence="10 11">
    <name type="scientific">Streptomyces silvisoli</name>
    <dbReference type="NCBI Taxonomy" id="3034235"/>
    <lineage>
        <taxon>Bacteria</taxon>
        <taxon>Bacillati</taxon>
        <taxon>Actinomycetota</taxon>
        <taxon>Actinomycetes</taxon>
        <taxon>Kitasatosporales</taxon>
        <taxon>Streptomycetaceae</taxon>
        <taxon>Streptomyces</taxon>
    </lineage>
</organism>
<comment type="caution">
    <text evidence="10">The sequence shown here is derived from an EMBL/GenBank/DDBJ whole genome shotgun (WGS) entry which is preliminary data.</text>
</comment>
<feature type="compositionally biased region" description="Basic and acidic residues" evidence="8">
    <location>
        <begin position="413"/>
        <end position="436"/>
    </location>
</feature>
<keyword evidence="3" id="KW-1003">Cell membrane</keyword>
<feature type="region of interest" description="Disordered" evidence="8">
    <location>
        <begin position="336"/>
        <end position="458"/>
    </location>
</feature>
<evidence type="ECO:0000256" key="6">
    <source>
        <dbReference type="ARBA" id="ARBA00023136"/>
    </source>
</evidence>
<feature type="transmembrane region" description="Helical" evidence="7">
    <location>
        <begin position="113"/>
        <end position="138"/>
    </location>
</feature>
<evidence type="ECO:0000313" key="10">
    <source>
        <dbReference type="EMBL" id="MDF3289022.1"/>
    </source>
</evidence>
<feature type="domain" description="ABC transmembrane type-1" evidence="9">
    <location>
        <begin position="110"/>
        <end position="305"/>
    </location>
</feature>
<dbReference type="Gene3D" id="1.10.3720.10">
    <property type="entry name" value="MetI-like"/>
    <property type="match status" value="1"/>
</dbReference>
<feature type="transmembrane region" description="Helical" evidence="7">
    <location>
        <begin position="283"/>
        <end position="304"/>
    </location>
</feature>
<dbReference type="PANTHER" id="PTHR43386">
    <property type="entry name" value="OLIGOPEPTIDE TRANSPORT SYSTEM PERMEASE PROTEIN APPC"/>
    <property type="match status" value="1"/>
</dbReference>
<keyword evidence="2 7" id="KW-0813">Transport</keyword>
<dbReference type="Proteomes" id="UP001216579">
    <property type="component" value="Unassembled WGS sequence"/>
</dbReference>
<evidence type="ECO:0000256" key="4">
    <source>
        <dbReference type="ARBA" id="ARBA00022692"/>
    </source>
</evidence>
<evidence type="ECO:0000256" key="5">
    <source>
        <dbReference type="ARBA" id="ARBA00022989"/>
    </source>
</evidence>
<keyword evidence="11" id="KW-1185">Reference proteome</keyword>
<evidence type="ECO:0000313" key="11">
    <source>
        <dbReference type="Proteomes" id="UP001216579"/>
    </source>
</evidence>
<dbReference type="CDD" id="cd06261">
    <property type="entry name" value="TM_PBP2"/>
    <property type="match status" value="1"/>
</dbReference>
<dbReference type="InterPro" id="IPR035906">
    <property type="entry name" value="MetI-like_sf"/>
</dbReference>
<evidence type="ECO:0000256" key="2">
    <source>
        <dbReference type="ARBA" id="ARBA00022448"/>
    </source>
</evidence>
<feature type="compositionally biased region" description="Acidic residues" evidence="8">
    <location>
        <begin position="438"/>
        <end position="450"/>
    </location>
</feature>
<dbReference type="EMBL" id="JARJBC010000003">
    <property type="protein sequence ID" value="MDF3289022.1"/>
    <property type="molecule type" value="Genomic_DNA"/>
</dbReference>
<dbReference type="InterPro" id="IPR000515">
    <property type="entry name" value="MetI-like"/>
</dbReference>
<reference evidence="10 11" key="1">
    <citation type="submission" date="2023-03" db="EMBL/GenBank/DDBJ databases">
        <title>Draft genome sequence of Streptomyces sp. RB6PN23 isolated from peat swamp forest in Thailand.</title>
        <authorList>
            <person name="Klaysubun C."/>
            <person name="Duangmal K."/>
        </authorList>
    </citation>
    <scope>NUCLEOTIDE SEQUENCE [LARGE SCALE GENOMIC DNA]</scope>
    <source>
        <strain evidence="10 11">RB6PN23</strain>
    </source>
</reference>
<comment type="subcellular location">
    <subcellularLocation>
        <location evidence="1 7">Cell membrane</location>
        <topology evidence="1 7">Multi-pass membrane protein</topology>
    </subcellularLocation>
</comment>
<name>A0ABT5ZGT1_9ACTN</name>
<feature type="transmembrane region" description="Helical" evidence="7">
    <location>
        <begin position="158"/>
        <end position="189"/>
    </location>
</feature>
<dbReference type="SUPFAM" id="SSF161098">
    <property type="entry name" value="MetI-like"/>
    <property type="match status" value="1"/>
</dbReference>
<sequence length="458" mass="48114">MTQTALLPPTDADEVAKPTVKPGRLRGLRRTFAPVAQAHGIPKFMLWSGFVISGLFVLVALFAPLIAPYGFAQYQSGGKPFPKQGAPDGAHLFGTTVQSLDVLSRTIYGARTALEVMVLAVVFSLILGVLLGLLAGYFGGWLDRILVLVMDALFAFPYLLLAIVAGFVFSGVVGGGVVTAALSITVVYIPQYFRVVRSSALSAREALYVEAARAMGAKPSVVIRKYLFGNVVQSVPVITTMNAADAISTLAGLGFLGLGIQPTEAAEWGYDLQRAIDDVNAGMWWTALFPGIAMILAILGFTLVGEGLNDTLNSSLRKRRITRVILPARTGTRRVVTAGAPAAKTQEAAVETEPAAKAATAEEAPQAQPEPAAKPEPQAQPEPDAEAKRESGPTAEAEPEPEAEADTEAEPGAEAKSEAEPDAEAKSDDAEAKSDTESVPDADPASDGESAETPKEGR</sequence>
<dbReference type="RefSeq" id="WP_276092688.1">
    <property type="nucleotide sequence ID" value="NZ_JARJBC010000003.1"/>
</dbReference>
<keyword evidence="5 7" id="KW-1133">Transmembrane helix</keyword>
<keyword evidence="4 7" id="KW-0812">Transmembrane</keyword>